<evidence type="ECO:0000256" key="2">
    <source>
        <dbReference type="SAM" id="SignalP"/>
    </source>
</evidence>
<dbReference type="InterPro" id="IPR023214">
    <property type="entry name" value="HAD_sf"/>
</dbReference>
<keyword evidence="4" id="KW-1185">Reference proteome</keyword>
<dbReference type="RefSeq" id="WP_344412355.1">
    <property type="nucleotide sequence ID" value="NZ_BAAANN010000001.1"/>
</dbReference>
<dbReference type="Proteomes" id="UP001501116">
    <property type="component" value="Unassembled WGS sequence"/>
</dbReference>
<dbReference type="InterPro" id="IPR036412">
    <property type="entry name" value="HAD-like_sf"/>
</dbReference>
<proteinExistence type="predicted"/>
<name>A0ABN2Q051_9PSEU</name>
<dbReference type="Gene3D" id="3.40.50.1000">
    <property type="entry name" value="HAD superfamily/HAD-like"/>
    <property type="match status" value="1"/>
</dbReference>
<evidence type="ECO:0000313" key="4">
    <source>
        <dbReference type="Proteomes" id="UP001501116"/>
    </source>
</evidence>
<sequence>MRARSTAAAIGILGAAVLALAPATASASGLPSYQQWQADVQKALTGVNEYLDGARAEHTAIVLDIDNTALETHYHKGRANKPVLDAAQHAQQLGMEVLIVSARAVGGEDSSMRQLSDAGYRPDRICLREHGEAKEDGKLRCRKEFTGDGLKITANIGNRSTDFHGGYFDRKFQLPDYGGELS</sequence>
<feature type="chain" id="PRO_5046926410" evidence="2">
    <location>
        <begin position="28"/>
        <end position="182"/>
    </location>
</feature>
<dbReference type="EMBL" id="BAAANN010000001">
    <property type="protein sequence ID" value="GAA1938891.1"/>
    <property type="molecule type" value="Genomic_DNA"/>
</dbReference>
<dbReference type="InterPro" id="IPR005519">
    <property type="entry name" value="Acid_phosphat_B-like"/>
</dbReference>
<dbReference type="SUPFAM" id="SSF56784">
    <property type="entry name" value="HAD-like"/>
    <property type="match status" value="1"/>
</dbReference>
<protein>
    <submittedName>
        <fullName evidence="3">HAD family acid phosphatase</fullName>
    </submittedName>
</protein>
<evidence type="ECO:0000256" key="1">
    <source>
        <dbReference type="ARBA" id="ARBA00022729"/>
    </source>
</evidence>
<keyword evidence="1 2" id="KW-0732">Signal</keyword>
<feature type="signal peptide" evidence="2">
    <location>
        <begin position="1"/>
        <end position="27"/>
    </location>
</feature>
<reference evidence="3 4" key="1">
    <citation type="journal article" date="2019" name="Int. J. Syst. Evol. Microbiol.">
        <title>The Global Catalogue of Microorganisms (GCM) 10K type strain sequencing project: providing services to taxonomists for standard genome sequencing and annotation.</title>
        <authorList>
            <consortium name="The Broad Institute Genomics Platform"/>
            <consortium name="The Broad Institute Genome Sequencing Center for Infectious Disease"/>
            <person name="Wu L."/>
            <person name="Ma J."/>
        </authorList>
    </citation>
    <scope>NUCLEOTIDE SEQUENCE [LARGE SCALE GENOMIC DNA]</scope>
    <source>
        <strain evidence="3 4">JCM 14545</strain>
    </source>
</reference>
<accession>A0ABN2Q051</accession>
<organism evidence="3 4">
    <name type="scientific">Amycolatopsis minnesotensis</name>
    <dbReference type="NCBI Taxonomy" id="337894"/>
    <lineage>
        <taxon>Bacteria</taxon>
        <taxon>Bacillati</taxon>
        <taxon>Actinomycetota</taxon>
        <taxon>Actinomycetes</taxon>
        <taxon>Pseudonocardiales</taxon>
        <taxon>Pseudonocardiaceae</taxon>
        <taxon>Amycolatopsis</taxon>
    </lineage>
</organism>
<evidence type="ECO:0000313" key="3">
    <source>
        <dbReference type="EMBL" id="GAA1938891.1"/>
    </source>
</evidence>
<comment type="caution">
    <text evidence="3">The sequence shown here is derived from an EMBL/GenBank/DDBJ whole genome shotgun (WGS) entry which is preliminary data.</text>
</comment>
<gene>
    <name evidence="3" type="ORF">GCM10009754_02410</name>
</gene>
<dbReference type="Pfam" id="PF03767">
    <property type="entry name" value="Acid_phosphat_B"/>
    <property type="match status" value="1"/>
</dbReference>